<dbReference type="PANTHER" id="PTHR35372:SF2">
    <property type="entry name" value="SF3 HELICASE DOMAIN-CONTAINING PROTEIN"/>
    <property type="match status" value="1"/>
</dbReference>
<reference evidence="6" key="1">
    <citation type="journal article" date="2020" name="Nature">
        <title>Giant virus diversity and host interactions through global metagenomics.</title>
        <authorList>
            <person name="Schulz F."/>
            <person name="Roux S."/>
            <person name="Paez-Espino D."/>
            <person name="Jungbluth S."/>
            <person name="Walsh D.A."/>
            <person name="Denef V.J."/>
            <person name="McMahon K.D."/>
            <person name="Konstantinidis K.T."/>
            <person name="Eloe-Fadrosh E.A."/>
            <person name="Kyrpides N.C."/>
            <person name="Woyke T."/>
        </authorList>
    </citation>
    <scope>NUCLEOTIDE SEQUENCE</scope>
    <source>
        <strain evidence="6">GVMAG-M-3300009149-34</strain>
    </source>
</reference>
<evidence type="ECO:0000256" key="4">
    <source>
        <dbReference type="SAM" id="MobiDB-lite"/>
    </source>
</evidence>
<dbReference type="InterPro" id="IPR014819">
    <property type="entry name" value="PriCT_2"/>
</dbReference>
<feature type="domain" description="SF3 helicase" evidence="5">
    <location>
        <begin position="615"/>
        <end position="790"/>
    </location>
</feature>
<accession>A0A6C0ENJ3</accession>
<dbReference type="AlphaFoldDB" id="A0A6C0ENJ3"/>
<keyword evidence="3" id="KW-0067">ATP-binding</keyword>
<dbReference type="InterPro" id="IPR014818">
    <property type="entry name" value="Phage/plasmid_primase_P4_C"/>
</dbReference>
<evidence type="ECO:0000313" key="6">
    <source>
        <dbReference type="EMBL" id="QHT30282.1"/>
    </source>
</evidence>
<evidence type="ECO:0000256" key="1">
    <source>
        <dbReference type="ARBA" id="ARBA00022741"/>
    </source>
</evidence>
<evidence type="ECO:0000256" key="2">
    <source>
        <dbReference type="ARBA" id="ARBA00022801"/>
    </source>
</evidence>
<evidence type="ECO:0000256" key="3">
    <source>
        <dbReference type="ARBA" id="ARBA00022840"/>
    </source>
</evidence>
<dbReference type="EMBL" id="MN738894">
    <property type="protein sequence ID" value="QHT30282.1"/>
    <property type="molecule type" value="Genomic_DNA"/>
</dbReference>
<dbReference type="InterPro" id="IPR051620">
    <property type="entry name" value="ORF904-like_C"/>
</dbReference>
<dbReference type="Pfam" id="PF23162">
    <property type="entry name" value="AEP_C962R"/>
    <property type="match status" value="1"/>
</dbReference>
<dbReference type="InterPro" id="IPR014015">
    <property type="entry name" value="Helicase_SF3_DNA-vir"/>
</dbReference>
<organism evidence="6">
    <name type="scientific">viral metagenome</name>
    <dbReference type="NCBI Taxonomy" id="1070528"/>
    <lineage>
        <taxon>unclassified sequences</taxon>
        <taxon>metagenomes</taxon>
        <taxon>organismal metagenomes</taxon>
    </lineage>
</organism>
<sequence>MSNQVLSLFDFLDKHKCKGANSTHTRIPDRDLNIYAGAYIINEEDKEDFKTVYCDKVFVNKHQEFLTEAQLPTAGPILIDLDFRYDVDIDERQHTEDHISDLVELYLEQLQKIVTLTDEEFPVFILEKPNVNTLENVTKDGIHIVIGIHLHHEAQMMLREYILEGIDYILSELPLKNDYESVIDKGIVTGKTNWQLYGSRKPGNEAYEVIQHWNMKYDAGDDEFEYTDMMDDTINHHEIFDLISARKSDNVRFELKDDVLERCKTADANMNTKKTRNRIKIRKYRAPTNQILPTTLESLKKAVKDNLQLATMNDDLYEVREVHEFAMALAEFRATEFDEWLKVGWTLHACDCELLFPTWMLFSAKSDKFDFQDIPKYWSMWSDEFNIKCCELTRGSIMWWCKQDNPIAYEKIKCNTVDYFINKTIEHEKPPDYDIAGILHRMYGDQYKCVSIKSNVWYEMVGGRWSDIDSGTTLRKKLSSQLALKYTLKAKELVERMTNMDSNPSPTESKSSGDDDDEMKKLQKLAGRTAGIGLDLRRTNNKNNIMKEAKEHFFDKLFLEKLDNNPYLLCFTNGIIDFEKKEFRMTKPDDYVSLCTNIEYIKMDEENVKHMSIKKEITEFMEQLFPDSLLNKYMWQHMAASLKGTNENQVFNIYTGTGRNGKSKLVDLVSMALGDYKATVPITLVTSRRTTIGGASPEIAQLKGIRYACMQEPSENMAINEGVMKELTGGDPLSGRALYCDTITFNPQFTLVVCTNHLFDIKSTDDGTWRRIRVCDFESKFLDKPYENEKDFPKNKYPYQFKCVKDIDSRFEAWAPYFISMLVEIAFETNGVVEDCPQVLAASQKYKMQQDYFAQFFEERIVPVEGGTIKRKDLQNEFIEWYTELYGGKVPKGKDLYDFMESKLGKCDRGRFKGHRLIHSFEQDLDVVPNNI</sequence>
<proteinExistence type="predicted"/>
<dbReference type="NCBIfam" id="TIGR01613">
    <property type="entry name" value="primase_Cterm"/>
    <property type="match status" value="1"/>
</dbReference>
<dbReference type="InterPro" id="IPR056443">
    <property type="entry name" value="AEP_C962R"/>
</dbReference>
<dbReference type="Pfam" id="PF08706">
    <property type="entry name" value="D5_N"/>
    <property type="match status" value="1"/>
</dbReference>
<feature type="region of interest" description="Disordered" evidence="4">
    <location>
        <begin position="497"/>
        <end position="518"/>
    </location>
</feature>
<dbReference type="GO" id="GO:0005524">
    <property type="term" value="F:ATP binding"/>
    <property type="evidence" value="ECO:0007669"/>
    <property type="project" value="UniProtKB-KW"/>
</dbReference>
<dbReference type="GO" id="GO:0016787">
    <property type="term" value="F:hydrolase activity"/>
    <property type="evidence" value="ECO:0007669"/>
    <property type="project" value="UniProtKB-KW"/>
</dbReference>
<evidence type="ECO:0000259" key="5">
    <source>
        <dbReference type="PROSITE" id="PS51206"/>
    </source>
</evidence>
<dbReference type="Pfam" id="PF08707">
    <property type="entry name" value="PriCT_2"/>
    <property type="match status" value="1"/>
</dbReference>
<dbReference type="InterPro" id="IPR006500">
    <property type="entry name" value="Helicase_put_C_phage/plasmid"/>
</dbReference>
<dbReference type="PROSITE" id="PS51206">
    <property type="entry name" value="SF3_HELICASE_1"/>
    <property type="match status" value="1"/>
</dbReference>
<dbReference type="PANTHER" id="PTHR35372">
    <property type="entry name" value="ATP BINDING PROTEIN-RELATED"/>
    <property type="match status" value="1"/>
</dbReference>
<protein>
    <recommendedName>
        <fullName evidence="5">SF3 helicase domain-containing protein</fullName>
    </recommendedName>
</protein>
<feature type="compositionally biased region" description="Polar residues" evidence="4">
    <location>
        <begin position="499"/>
        <end position="510"/>
    </location>
</feature>
<dbReference type="Gene3D" id="3.40.50.300">
    <property type="entry name" value="P-loop containing nucleotide triphosphate hydrolases"/>
    <property type="match status" value="1"/>
</dbReference>
<keyword evidence="1" id="KW-0547">Nucleotide-binding</keyword>
<keyword evidence="2" id="KW-0378">Hydrolase</keyword>
<dbReference type="InterPro" id="IPR027417">
    <property type="entry name" value="P-loop_NTPase"/>
</dbReference>
<name>A0A6C0ENJ3_9ZZZZ</name>